<dbReference type="EMBL" id="CP093379">
    <property type="protein sequence ID" value="UNM95741.1"/>
    <property type="molecule type" value="Genomic_DNA"/>
</dbReference>
<keyword evidence="3" id="KW-1185">Reference proteome</keyword>
<reference evidence="2 3" key="1">
    <citation type="submission" date="2022-03" db="EMBL/GenBank/DDBJ databases">
        <title>Ignatzschineria rhizosphaerae HR5S32.</title>
        <authorList>
            <person name="Sun J.Q."/>
            <person name="Feng J.Y."/>
        </authorList>
    </citation>
    <scope>NUCLEOTIDE SEQUENCE [LARGE SCALE GENOMIC DNA]</scope>
    <source>
        <strain evidence="2 3">HR5S32</strain>
    </source>
</reference>
<evidence type="ECO:0000256" key="1">
    <source>
        <dbReference type="SAM" id="MobiDB-lite"/>
    </source>
</evidence>
<evidence type="ECO:0000313" key="3">
    <source>
        <dbReference type="Proteomes" id="UP000829542"/>
    </source>
</evidence>
<accession>A0ABY3WYQ3</accession>
<feature type="compositionally biased region" description="Low complexity" evidence="1">
    <location>
        <begin position="201"/>
        <end position="217"/>
    </location>
</feature>
<evidence type="ECO:0000313" key="2">
    <source>
        <dbReference type="EMBL" id="UNM95741.1"/>
    </source>
</evidence>
<name>A0ABY3WYQ3_9GAMM</name>
<protein>
    <submittedName>
        <fullName evidence="2">DUF1190 domain-containing protein</fullName>
    </submittedName>
</protein>
<gene>
    <name evidence="2" type="ORF">MMG00_11045</name>
</gene>
<dbReference type="Proteomes" id="UP000829542">
    <property type="component" value="Chromosome"/>
</dbReference>
<dbReference type="RefSeq" id="WP_242148292.1">
    <property type="nucleotide sequence ID" value="NZ_CP093379.1"/>
</dbReference>
<dbReference type="Pfam" id="PF06693">
    <property type="entry name" value="DUF1190"/>
    <property type="match status" value="1"/>
</dbReference>
<feature type="region of interest" description="Disordered" evidence="1">
    <location>
        <begin position="158"/>
        <end position="225"/>
    </location>
</feature>
<proteinExistence type="predicted"/>
<organism evidence="2 3">
    <name type="scientific">Ignatzschineria rhizosphaerae</name>
    <dbReference type="NCBI Taxonomy" id="2923279"/>
    <lineage>
        <taxon>Bacteria</taxon>
        <taxon>Pseudomonadati</taxon>
        <taxon>Pseudomonadota</taxon>
        <taxon>Gammaproteobacteria</taxon>
        <taxon>Cardiobacteriales</taxon>
        <taxon>Ignatzschineriaceae</taxon>
        <taxon>Ignatzschineria</taxon>
    </lineage>
</organism>
<dbReference type="InterPro" id="IPR009576">
    <property type="entry name" value="Biofilm_formation_YgiB"/>
</dbReference>
<sequence>MRKRTSQVNLENFRKKPKSFRLKPLAAIVASAFIITACGSDKDAQLEEVTMYRNVEECVRYNPSADAKQLCETTFAQAQQEAIDTAPRFATREDCVAEFGESGCQVAPVDQSNATAQQSSGSFWMPLMAGFLFGKMMSGFNAHKPLYSPQSGPNQGKFYGADGKNFGNMKPGATTKVNLSDLKPGAKGQTMRRGGFGQMVSKQAAAANSKSASNSQNTQRRSMGG</sequence>